<comment type="caution">
    <text evidence="1">The sequence shown here is derived from an EMBL/GenBank/DDBJ whole genome shotgun (WGS) entry which is preliminary data.</text>
</comment>
<dbReference type="STRING" id="1354746.A0A0B2UIH3"/>
<dbReference type="GeneID" id="26262438"/>
<dbReference type="PANTHER" id="PTHR11953">
    <property type="entry name" value="EXOSOME COMPLEX COMPONENT"/>
    <property type="match status" value="1"/>
</dbReference>
<dbReference type="EMBL" id="JOKQ01000010">
    <property type="protein sequence ID" value="KHN69044.1"/>
    <property type="molecule type" value="Genomic_DNA"/>
</dbReference>
<reference evidence="1 2" key="1">
    <citation type="journal article" date="2014" name="MBio">
        <title>The Ordospora colligata genome; evolution of extreme reduction in microsporidia and host-to-parasite horizontal gene transfer.</title>
        <authorList>
            <person name="Pombert J.-F."/>
            <person name="Haag K.L."/>
            <person name="Beidas S."/>
            <person name="Ebert D."/>
            <person name="Keeling P.J."/>
        </authorList>
    </citation>
    <scope>NUCLEOTIDE SEQUENCE [LARGE SCALE GENOMIC DNA]</scope>
    <source>
        <strain evidence="1 2">OC4</strain>
    </source>
</reference>
<dbReference type="GO" id="GO:0000177">
    <property type="term" value="C:cytoplasmic exosome (RNase complex)"/>
    <property type="evidence" value="ECO:0007669"/>
    <property type="project" value="TreeGrafter"/>
</dbReference>
<dbReference type="InParanoid" id="A0A0B2UIH3"/>
<accession>A0A0B2UIH3</accession>
<gene>
    <name evidence="1" type="ORF">M896_100280</name>
</gene>
<dbReference type="GO" id="GO:0005730">
    <property type="term" value="C:nucleolus"/>
    <property type="evidence" value="ECO:0007669"/>
    <property type="project" value="TreeGrafter"/>
</dbReference>
<proteinExistence type="predicted"/>
<dbReference type="Proteomes" id="UP000031056">
    <property type="component" value="Unassembled WGS sequence"/>
</dbReference>
<sequence>MLVSEGGFREDGRKQKEFRRIEVTKSVFGDSGRVDLRQGNTQVSVECGNSKEGKKLNIVVEFLCVSRQETVTEKKVQEYESILVDIFNRVVLVDSGLGLRVVVREEGGSLLSAMVNCITLFLSYFGFSMIDLCYSCTASEDCIDLSSTEDGIQHLVLTIVYLINSEEVVYLALHGATSFSKFKTHIKDAIDACSFLNVHFKSVFHE</sequence>
<protein>
    <submittedName>
        <fullName evidence="1">Ribonuclease</fullName>
    </submittedName>
</protein>
<dbReference type="GO" id="GO:0071051">
    <property type="term" value="P:poly(A)-dependent snoRNA 3'-end processing"/>
    <property type="evidence" value="ECO:0007669"/>
    <property type="project" value="TreeGrafter"/>
</dbReference>
<dbReference type="Gene3D" id="3.30.230.70">
    <property type="entry name" value="GHMP Kinase, N-terminal domain"/>
    <property type="match status" value="1"/>
</dbReference>
<dbReference type="InterPro" id="IPR050080">
    <property type="entry name" value="RNase_PH"/>
</dbReference>
<dbReference type="SUPFAM" id="SSF55666">
    <property type="entry name" value="Ribonuclease PH domain 2-like"/>
    <property type="match status" value="1"/>
</dbReference>
<dbReference type="InterPro" id="IPR020568">
    <property type="entry name" value="Ribosomal_Su5_D2-typ_SF"/>
</dbReference>
<name>A0A0B2UIH3_9MICR</name>
<dbReference type="InterPro" id="IPR036345">
    <property type="entry name" value="ExoRNase_PH_dom2_sf"/>
</dbReference>
<dbReference type="GO" id="GO:0000176">
    <property type="term" value="C:nuclear exosome (RNase complex)"/>
    <property type="evidence" value="ECO:0007669"/>
    <property type="project" value="UniProtKB-ARBA"/>
</dbReference>
<dbReference type="GO" id="GO:0071028">
    <property type="term" value="P:nuclear mRNA surveillance"/>
    <property type="evidence" value="ECO:0007669"/>
    <property type="project" value="TreeGrafter"/>
</dbReference>
<dbReference type="PANTHER" id="PTHR11953:SF0">
    <property type="entry name" value="EXOSOME COMPLEX COMPONENT RRP41"/>
    <property type="match status" value="1"/>
</dbReference>
<keyword evidence="2" id="KW-1185">Reference proteome</keyword>
<dbReference type="GO" id="GO:0003723">
    <property type="term" value="F:RNA binding"/>
    <property type="evidence" value="ECO:0007669"/>
    <property type="project" value="TreeGrafter"/>
</dbReference>
<organism evidence="1 2">
    <name type="scientific">Ordospora colligata OC4</name>
    <dbReference type="NCBI Taxonomy" id="1354746"/>
    <lineage>
        <taxon>Eukaryota</taxon>
        <taxon>Fungi</taxon>
        <taxon>Fungi incertae sedis</taxon>
        <taxon>Microsporidia</taxon>
        <taxon>Ordosporidae</taxon>
        <taxon>Ordospora</taxon>
    </lineage>
</organism>
<dbReference type="SUPFAM" id="SSF54211">
    <property type="entry name" value="Ribosomal protein S5 domain 2-like"/>
    <property type="match status" value="1"/>
</dbReference>
<dbReference type="GO" id="GO:0034475">
    <property type="term" value="P:U4 snRNA 3'-end processing"/>
    <property type="evidence" value="ECO:0007669"/>
    <property type="project" value="TreeGrafter"/>
</dbReference>
<evidence type="ECO:0000313" key="1">
    <source>
        <dbReference type="EMBL" id="KHN69044.1"/>
    </source>
</evidence>
<dbReference type="AlphaFoldDB" id="A0A0B2UIH3"/>
<dbReference type="VEuPathDB" id="MicrosporidiaDB:M896_100280"/>
<evidence type="ECO:0000313" key="2">
    <source>
        <dbReference type="Proteomes" id="UP000031056"/>
    </source>
</evidence>
<dbReference type="OrthoDB" id="437922at2759"/>
<dbReference type="InterPro" id="IPR027408">
    <property type="entry name" value="PNPase/RNase_PH_dom_sf"/>
</dbReference>
<dbReference type="RefSeq" id="XP_014563086.1">
    <property type="nucleotide sequence ID" value="XM_014707600.1"/>
</dbReference>
<dbReference type="GO" id="GO:0016075">
    <property type="term" value="P:rRNA catabolic process"/>
    <property type="evidence" value="ECO:0007669"/>
    <property type="project" value="TreeGrafter"/>
</dbReference>
<dbReference type="HOGENOM" id="CLU_115515_0_0_1"/>